<keyword evidence="2" id="KW-1133">Transmembrane helix</keyword>
<evidence type="ECO:0000256" key="2">
    <source>
        <dbReference type="SAM" id="Phobius"/>
    </source>
</evidence>
<feature type="compositionally biased region" description="Basic and acidic residues" evidence="1">
    <location>
        <begin position="1"/>
        <end position="11"/>
    </location>
</feature>
<feature type="compositionally biased region" description="Basic and acidic residues" evidence="1">
    <location>
        <begin position="105"/>
        <end position="114"/>
    </location>
</feature>
<evidence type="ECO:0000256" key="1">
    <source>
        <dbReference type="SAM" id="MobiDB-lite"/>
    </source>
</evidence>
<keyword evidence="2" id="KW-0472">Membrane</keyword>
<evidence type="ECO:0000313" key="3">
    <source>
        <dbReference type="EMBL" id="KIM23315.1"/>
    </source>
</evidence>
<feature type="compositionally biased region" description="Low complexity" evidence="1">
    <location>
        <begin position="79"/>
        <end position="98"/>
    </location>
</feature>
<dbReference type="EMBL" id="KN824339">
    <property type="protein sequence ID" value="KIM23315.1"/>
    <property type="molecule type" value="Genomic_DNA"/>
</dbReference>
<feature type="transmembrane region" description="Helical" evidence="2">
    <location>
        <begin position="282"/>
        <end position="308"/>
    </location>
</feature>
<dbReference type="AlphaFoldDB" id="A0A0C3AF84"/>
<organism evidence="3 4">
    <name type="scientific">Serendipita vermifera MAFF 305830</name>
    <dbReference type="NCBI Taxonomy" id="933852"/>
    <lineage>
        <taxon>Eukaryota</taxon>
        <taxon>Fungi</taxon>
        <taxon>Dikarya</taxon>
        <taxon>Basidiomycota</taxon>
        <taxon>Agaricomycotina</taxon>
        <taxon>Agaricomycetes</taxon>
        <taxon>Sebacinales</taxon>
        <taxon>Serendipitaceae</taxon>
        <taxon>Serendipita</taxon>
    </lineage>
</organism>
<feature type="transmembrane region" description="Helical" evidence="2">
    <location>
        <begin position="158"/>
        <end position="182"/>
    </location>
</feature>
<evidence type="ECO:0000313" key="4">
    <source>
        <dbReference type="Proteomes" id="UP000054097"/>
    </source>
</evidence>
<gene>
    <name evidence="3" type="ORF">M408DRAFT_11602</name>
</gene>
<dbReference type="Proteomes" id="UP000054097">
    <property type="component" value="Unassembled WGS sequence"/>
</dbReference>
<name>A0A0C3AF84_SERVB</name>
<feature type="region of interest" description="Disordered" evidence="1">
    <location>
        <begin position="1"/>
        <end position="32"/>
    </location>
</feature>
<keyword evidence="2" id="KW-0812">Transmembrane</keyword>
<keyword evidence="4" id="KW-1185">Reference proteome</keyword>
<reference evidence="4" key="2">
    <citation type="submission" date="2015-01" db="EMBL/GenBank/DDBJ databases">
        <title>Evolutionary Origins and Diversification of the Mycorrhizal Mutualists.</title>
        <authorList>
            <consortium name="DOE Joint Genome Institute"/>
            <consortium name="Mycorrhizal Genomics Consortium"/>
            <person name="Kohler A."/>
            <person name="Kuo A."/>
            <person name="Nagy L.G."/>
            <person name="Floudas D."/>
            <person name="Copeland A."/>
            <person name="Barry K.W."/>
            <person name="Cichocki N."/>
            <person name="Veneault-Fourrey C."/>
            <person name="LaButti K."/>
            <person name="Lindquist E.A."/>
            <person name="Lipzen A."/>
            <person name="Lundell T."/>
            <person name="Morin E."/>
            <person name="Murat C."/>
            <person name="Riley R."/>
            <person name="Ohm R."/>
            <person name="Sun H."/>
            <person name="Tunlid A."/>
            <person name="Henrissat B."/>
            <person name="Grigoriev I.V."/>
            <person name="Hibbett D.S."/>
            <person name="Martin F."/>
        </authorList>
    </citation>
    <scope>NUCLEOTIDE SEQUENCE [LARGE SCALE GENOMIC DNA]</scope>
    <source>
        <strain evidence="4">MAFF 305830</strain>
    </source>
</reference>
<sequence>MMRKNGDERTPKRISLQSQWARNGQVVEQTKKRKKKEGFIFFKIFQEDVASGIYASGLTAGSRRRLAAAAAASAAAPNSSSISSSISASPSASRSPSRVSTEGSRGLERPEPGDSYVLEKDVGGGMASRAAFAGGGYGSVASLAELLQEFGFTAWTGYSLLAIICLFISTGIFFLTLCVLLYHNAVKTAWQQKKTKVKTDIQNYNLPNAIQNIMETETQGLTAGCLMNICWLEITTRGIIMNNAASLPARIFLAGDNIPLYLLKPNNVALLLTEFGLPLDSLITAAVASYVFYVAALVFVITTGVLMYHNVYKMEWQRPYKEHLYVC</sequence>
<accession>A0A0C3AF84</accession>
<feature type="compositionally biased region" description="Polar residues" evidence="1">
    <location>
        <begin position="15"/>
        <end position="28"/>
    </location>
</feature>
<protein>
    <submittedName>
        <fullName evidence="3">Uncharacterized protein</fullName>
    </submittedName>
</protein>
<proteinExistence type="predicted"/>
<dbReference type="HOGENOM" id="CLU_850374_0_0_1"/>
<feature type="region of interest" description="Disordered" evidence="1">
    <location>
        <begin position="79"/>
        <end position="114"/>
    </location>
</feature>
<reference evidence="3 4" key="1">
    <citation type="submission" date="2014-04" db="EMBL/GenBank/DDBJ databases">
        <authorList>
            <consortium name="DOE Joint Genome Institute"/>
            <person name="Kuo A."/>
            <person name="Zuccaro A."/>
            <person name="Kohler A."/>
            <person name="Nagy L.G."/>
            <person name="Floudas D."/>
            <person name="Copeland A."/>
            <person name="Barry K.W."/>
            <person name="Cichocki N."/>
            <person name="Veneault-Fourrey C."/>
            <person name="LaButti K."/>
            <person name="Lindquist E.A."/>
            <person name="Lipzen A."/>
            <person name="Lundell T."/>
            <person name="Morin E."/>
            <person name="Murat C."/>
            <person name="Sun H."/>
            <person name="Tunlid A."/>
            <person name="Henrissat B."/>
            <person name="Grigoriev I.V."/>
            <person name="Hibbett D.S."/>
            <person name="Martin F."/>
            <person name="Nordberg H.P."/>
            <person name="Cantor M.N."/>
            <person name="Hua S.X."/>
        </authorList>
    </citation>
    <scope>NUCLEOTIDE SEQUENCE [LARGE SCALE GENOMIC DNA]</scope>
    <source>
        <strain evidence="3 4">MAFF 305830</strain>
    </source>
</reference>